<reference evidence="2" key="1">
    <citation type="submission" date="2019-04" db="EMBL/GenBank/DDBJ databases">
        <title>Friends and foes A comparative genomics studyof 23 Aspergillus species from section Flavi.</title>
        <authorList>
            <consortium name="DOE Joint Genome Institute"/>
            <person name="Kjaerbolling I."/>
            <person name="Vesth T."/>
            <person name="Frisvad J.C."/>
            <person name="Nybo J.L."/>
            <person name="Theobald S."/>
            <person name="Kildgaard S."/>
            <person name="Isbrandt T."/>
            <person name="Kuo A."/>
            <person name="Sato A."/>
            <person name="Lyhne E.K."/>
            <person name="Kogle M.E."/>
            <person name="Wiebenga A."/>
            <person name="Kun R.S."/>
            <person name="Lubbers R.J."/>
            <person name="Makela M.R."/>
            <person name="Barry K."/>
            <person name="Chovatia M."/>
            <person name="Clum A."/>
            <person name="Daum C."/>
            <person name="Haridas S."/>
            <person name="He G."/>
            <person name="LaButti K."/>
            <person name="Lipzen A."/>
            <person name="Mondo S."/>
            <person name="Riley R."/>
            <person name="Salamov A."/>
            <person name="Simmons B.A."/>
            <person name="Magnuson J.K."/>
            <person name="Henrissat B."/>
            <person name="Mortensen U.H."/>
            <person name="Larsen T.O."/>
            <person name="Devries R.P."/>
            <person name="Grigoriev I.V."/>
            <person name="Machida M."/>
            <person name="Baker S.E."/>
            <person name="Andersen M.R."/>
        </authorList>
    </citation>
    <scope>NUCLEOTIDE SEQUENCE [LARGE SCALE GENOMIC DNA]</scope>
    <source>
        <strain evidence="2">CBS 553.77</strain>
    </source>
</reference>
<keyword evidence="2" id="KW-1185">Reference proteome</keyword>
<dbReference type="EMBL" id="ML739035">
    <property type="protein sequence ID" value="KAE8356789.1"/>
    <property type="molecule type" value="Genomic_DNA"/>
</dbReference>
<organism evidence="1 2">
    <name type="scientific">Aspergillus coremiiformis</name>
    <dbReference type="NCBI Taxonomy" id="138285"/>
    <lineage>
        <taxon>Eukaryota</taxon>
        <taxon>Fungi</taxon>
        <taxon>Dikarya</taxon>
        <taxon>Ascomycota</taxon>
        <taxon>Pezizomycotina</taxon>
        <taxon>Eurotiomycetes</taxon>
        <taxon>Eurotiomycetidae</taxon>
        <taxon>Eurotiales</taxon>
        <taxon>Aspergillaceae</taxon>
        <taxon>Aspergillus</taxon>
        <taxon>Aspergillus subgen. Circumdati</taxon>
    </lineage>
</organism>
<name>A0A5N6ZJ27_9EURO</name>
<dbReference type="Proteomes" id="UP000327118">
    <property type="component" value="Unassembled WGS sequence"/>
</dbReference>
<gene>
    <name evidence="1" type="ORF">BDV28DRAFT_126535</name>
</gene>
<evidence type="ECO:0000313" key="1">
    <source>
        <dbReference type="EMBL" id="KAE8356789.1"/>
    </source>
</evidence>
<sequence length="161" mass="17598">MQMCASPYLLIPLILVSQVVPLVILACLLRISPAQSTKTPSPSSRRLAVTSLPSQLAPNFARGLMDLRLINLVRAGWDSDPKLSAMCGKIDSESHPMPISGSVPAIPLVRAWRAMNGSYRPPPANQILERLSPAWWTTSLPNGSAVNPPWHDLQLLAGWRF</sequence>
<dbReference type="AlphaFoldDB" id="A0A5N6ZJ27"/>
<protein>
    <submittedName>
        <fullName evidence="1">Uncharacterized protein</fullName>
    </submittedName>
</protein>
<accession>A0A5N6ZJ27</accession>
<evidence type="ECO:0000313" key="2">
    <source>
        <dbReference type="Proteomes" id="UP000327118"/>
    </source>
</evidence>
<proteinExistence type="predicted"/>